<organism evidence="15 16">
    <name type="scientific">Byssothecium circinans</name>
    <dbReference type="NCBI Taxonomy" id="147558"/>
    <lineage>
        <taxon>Eukaryota</taxon>
        <taxon>Fungi</taxon>
        <taxon>Dikarya</taxon>
        <taxon>Ascomycota</taxon>
        <taxon>Pezizomycotina</taxon>
        <taxon>Dothideomycetes</taxon>
        <taxon>Pleosporomycetidae</taxon>
        <taxon>Pleosporales</taxon>
        <taxon>Massarineae</taxon>
        <taxon>Massarinaceae</taxon>
        <taxon>Byssothecium</taxon>
    </lineage>
</organism>
<dbReference type="AlphaFoldDB" id="A0A6A5U3U0"/>
<evidence type="ECO:0000256" key="2">
    <source>
        <dbReference type="ARBA" id="ARBA00004370"/>
    </source>
</evidence>
<keyword evidence="7 14" id="KW-1133">Transmembrane helix</keyword>
<keyword evidence="6 12" id="KW-0479">Metal-binding</keyword>
<dbReference type="Proteomes" id="UP000800035">
    <property type="component" value="Unassembled WGS sequence"/>
</dbReference>
<evidence type="ECO:0000256" key="11">
    <source>
        <dbReference type="ARBA" id="ARBA00023136"/>
    </source>
</evidence>
<dbReference type="PRINTS" id="PR00463">
    <property type="entry name" value="EP450I"/>
</dbReference>
<evidence type="ECO:0000256" key="9">
    <source>
        <dbReference type="ARBA" id="ARBA00023004"/>
    </source>
</evidence>
<sequence>MCNNSSRWIHYGYLTPGSREVILFLITIVFALLISRIIYNIYFHPLAQFPGPFWARATLLWRFYHTMSGRSHRAIQAQHKLHGHVFRVSPNELSFASVSSWKGIYGFPPPGQPQLVKGEFYDIYGAGFKTGCIGSERDPAKHARKKKNLTAAFSVKALQQQEAIVQKAVDGNISAKSEGSGLNIVSWMEMVTFDVLGEMAFGESFHCVEKEKHHGWIDLILKHLLEITLVDNLRRFSALATLGKWLLPSLTVAVRNEHSNDARRKVELRLQADNVRQDFLTAIVNKVKTGEVPKEELTAHASTLIIAGGETTATCLAATTYYLLKTPPALRKLTHEIRTRYNHYTDIVATSAQQLPYLQAVLQESLRIYPPGSLGFPRISPGCQIDGVWIPRGTEVYTSAFSVTHDEEYFHDPESFIPERWLDENASVDERKDVREASQPFSLGYRACIGRNFAFMQMTSIMAKMLFTYDIELVNENLDFEAASHCHVMWWKAPVWVRFLNRAQ</sequence>
<dbReference type="GO" id="GO:0016705">
    <property type="term" value="F:oxidoreductase activity, acting on paired donors, with incorporation or reduction of molecular oxygen"/>
    <property type="evidence" value="ECO:0007669"/>
    <property type="project" value="InterPro"/>
</dbReference>
<keyword evidence="5 14" id="KW-0812">Transmembrane</keyword>
<dbReference type="FunFam" id="1.10.630.10:FF:000158">
    <property type="entry name" value="Cytochrome P450, putative (Eurofung)"/>
    <property type="match status" value="1"/>
</dbReference>
<dbReference type="PROSITE" id="PS00086">
    <property type="entry name" value="CYTOCHROME_P450"/>
    <property type="match status" value="1"/>
</dbReference>
<dbReference type="PANTHER" id="PTHR24305:SF210">
    <property type="entry name" value="CYTOCHROME P450 MONOOXYGENASE ASQL-RELATED"/>
    <property type="match status" value="1"/>
</dbReference>
<dbReference type="InterPro" id="IPR001128">
    <property type="entry name" value="Cyt_P450"/>
</dbReference>
<evidence type="ECO:0000256" key="14">
    <source>
        <dbReference type="SAM" id="Phobius"/>
    </source>
</evidence>
<evidence type="ECO:0000256" key="10">
    <source>
        <dbReference type="ARBA" id="ARBA00023033"/>
    </source>
</evidence>
<evidence type="ECO:0000256" key="5">
    <source>
        <dbReference type="ARBA" id="ARBA00022692"/>
    </source>
</evidence>
<dbReference type="InterPro" id="IPR002401">
    <property type="entry name" value="Cyt_P450_E_grp-I"/>
</dbReference>
<dbReference type="Gene3D" id="1.10.630.10">
    <property type="entry name" value="Cytochrome P450"/>
    <property type="match status" value="1"/>
</dbReference>
<name>A0A6A5U3U0_9PLEO</name>
<keyword evidence="8 13" id="KW-0560">Oxidoreductase</keyword>
<dbReference type="EMBL" id="ML976986">
    <property type="protein sequence ID" value="KAF1958990.1"/>
    <property type="molecule type" value="Genomic_DNA"/>
</dbReference>
<comment type="cofactor">
    <cofactor evidence="1 12">
        <name>heme</name>
        <dbReference type="ChEBI" id="CHEBI:30413"/>
    </cofactor>
</comment>
<comment type="similarity">
    <text evidence="3 13">Belongs to the cytochrome P450 family.</text>
</comment>
<keyword evidence="11 14" id="KW-0472">Membrane</keyword>
<dbReference type="PANTHER" id="PTHR24305">
    <property type="entry name" value="CYTOCHROME P450"/>
    <property type="match status" value="1"/>
</dbReference>
<feature type="binding site" description="axial binding residue" evidence="12">
    <location>
        <position position="448"/>
    </location>
    <ligand>
        <name>heme</name>
        <dbReference type="ChEBI" id="CHEBI:30413"/>
    </ligand>
    <ligandPart>
        <name>Fe</name>
        <dbReference type="ChEBI" id="CHEBI:18248"/>
    </ligandPart>
</feature>
<dbReference type="OrthoDB" id="1470350at2759"/>
<dbReference type="Pfam" id="PF00067">
    <property type="entry name" value="p450"/>
    <property type="match status" value="1"/>
</dbReference>
<proteinExistence type="inferred from homology"/>
<keyword evidence="4 12" id="KW-0349">Heme</keyword>
<feature type="transmembrane region" description="Helical" evidence="14">
    <location>
        <begin position="21"/>
        <end position="42"/>
    </location>
</feature>
<accession>A0A6A5U3U0</accession>
<evidence type="ECO:0000256" key="13">
    <source>
        <dbReference type="RuleBase" id="RU000461"/>
    </source>
</evidence>
<evidence type="ECO:0000256" key="3">
    <source>
        <dbReference type="ARBA" id="ARBA00010617"/>
    </source>
</evidence>
<evidence type="ECO:0000256" key="8">
    <source>
        <dbReference type="ARBA" id="ARBA00023002"/>
    </source>
</evidence>
<dbReference type="PRINTS" id="PR00385">
    <property type="entry name" value="P450"/>
</dbReference>
<keyword evidence="9 12" id="KW-0408">Iron</keyword>
<evidence type="ECO:0000313" key="15">
    <source>
        <dbReference type="EMBL" id="KAF1958990.1"/>
    </source>
</evidence>
<dbReference type="GO" id="GO:0004497">
    <property type="term" value="F:monooxygenase activity"/>
    <property type="evidence" value="ECO:0007669"/>
    <property type="project" value="UniProtKB-KW"/>
</dbReference>
<protein>
    <submittedName>
        <fullName evidence="15">Cytochrome P450 monooxygenase</fullName>
    </submittedName>
</protein>
<dbReference type="GO" id="GO:0005506">
    <property type="term" value="F:iron ion binding"/>
    <property type="evidence" value="ECO:0007669"/>
    <property type="project" value="InterPro"/>
</dbReference>
<dbReference type="InterPro" id="IPR050121">
    <property type="entry name" value="Cytochrome_P450_monoxygenase"/>
</dbReference>
<dbReference type="InterPro" id="IPR036396">
    <property type="entry name" value="Cyt_P450_sf"/>
</dbReference>
<keyword evidence="16" id="KW-1185">Reference proteome</keyword>
<evidence type="ECO:0000256" key="12">
    <source>
        <dbReference type="PIRSR" id="PIRSR602401-1"/>
    </source>
</evidence>
<keyword evidence="10 13" id="KW-0503">Monooxygenase</keyword>
<reference evidence="15" key="1">
    <citation type="journal article" date="2020" name="Stud. Mycol.">
        <title>101 Dothideomycetes genomes: a test case for predicting lifestyles and emergence of pathogens.</title>
        <authorList>
            <person name="Haridas S."/>
            <person name="Albert R."/>
            <person name="Binder M."/>
            <person name="Bloem J."/>
            <person name="Labutti K."/>
            <person name="Salamov A."/>
            <person name="Andreopoulos B."/>
            <person name="Baker S."/>
            <person name="Barry K."/>
            <person name="Bills G."/>
            <person name="Bluhm B."/>
            <person name="Cannon C."/>
            <person name="Castanera R."/>
            <person name="Culley D."/>
            <person name="Daum C."/>
            <person name="Ezra D."/>
            <person name="Gonzalez J."/>
            <person name="Henrissat B."/>
            <person name="Kuo A."/>
            <person name="Liang C."/>
            <person name="Lipzen A."/>
            <person name="Lutzoni F."/>
            <person name="Magnuson J."/>
            <person name="Mondo S."/>
            <person name="Nolan M."/>
            <person name="Ohm R."/>
            <person name="Pangilinan J."/>
            <person name="Park H.-J."/>
            <person name="Ramirez L."/>
            <person name="Alfaro M."/>
            <person name="Sun H."/>
            <person name="Tritt A."/>
            <person name="Yoshinaga Y."/>
            <person name="Zwiers L.-H."/>
            <person name="Turgeon B."/>
            <person name="Goodwin S."/>
            <person name="Spatafora J."/>
            <person name="Crous P."/>
            <person name="Grigoriev I."/>
        </authorList>
    </citation>
    <scope>NUCLEOTIDE SEQUENCE</scope>
    <source>
        <strain evidence="15">CBS 675.92</strain>
    </source>
</reference>
<evidence type="ECO:0000256" key="1">
    <source>
        <dbReference type="ARBA" id="ARBA00001971"/>
    </source>
</evidence>
<evidence type="ECO:0000256" key="6">
    <source>
        <dbReference type="ARBA" id="ARBA00022723"/>
    </source>
</evidence>
<evidence type="ECO:0000313" key="16">
    <source>
        <dbReference type="Proteomes" id="UP000800035"/>
    </source>
</evidence>
<dbReference type="GO" id="GO:0020037">
    <property type="term" value="F:heme binding"/>
    <property type="evidence" value="ECO:0007669"/>
    <property type="project" value="InterPro"/>
</dbReference>
<evidence type="ECO:0000256" key="4">
    <source>
        <dbReference type="ARBA" id="ARBA00022617"/>
    </source>
</evidence>
<dbReference type="CDD" id="cd11058">
    <property type="entry name" value="CYP60B-like"/>
    <property type="match status" value="1"/>
</dbReference>
<evidence type="ECO:0000256" key="7">
    <source>
        <dbReference type="ARBA" id="ARBA00022989"/>
    </source>
</evidence>
<dbReference type="InterPro" id="IPR017972">
    <property type="entry name" value="Cyt_P450_CS"/>
</dbReference>
<comment type="subcellular location">
    <subcellularLocation>
        <location evidence="2">Membrane</location>
    </subcellularLocation>
</comment>
<gene>
    <name evidence="15" type="ORF">CC80DRAFT_558606</name>
</gene>
<dbReference type="GO" id="GO:0016020">
    <property type="term" value="C:membrane"/>
    <property type="evidence" value="ECO:0007669"/>
    <property type="project" value="UniProtKB-SubCell"/>
</dbReference>
<dbReference type="SUPFAM" id="SSF48264">
    <property type="entry name" value="Cytochrome P450"/>
    <property type="match status" value="1"/>
</dbReference>